<dbReference type="EMBL" id="CACSLK010027831">
    <property type="protein sequence ID" value="CAA0830810.1"/>
    <property type="molecule type" value="Genomic_DNA"/>
</dbReference>
<evidence type="ECO:0000313" key="1">
    <source>
        <dbReference type="EMBL" id="CAA0830810.1"/>
    </source>
</evidence>
<evidence type="ECO:0000313" key="2">
    <source>
        <dbReference type="Proteomes" id="UP001153555"/>
    </source>
</evidence>
<feature type="non-terminal residue" evidence="1">
    <location>
        <position position="97"/>
    </location>
</feature>
<dbReference type="Proteomes" id="UP001153555">
    <property type="component" value="Unassembled WGS sequence"/>
</dbReference>
<reference evidence="1" key="1">
    <citation type="submission" date="2019-12" db="EMBL/GenBank/DDBJ databases">
        <authorList>
            <person name="Scholes J."/>
        </authorList>
    </citation>
    <scope>NUCLEOTIDE SEQUENCE</scope>
</reference>
<protein>
    <submittedName>
        <fullName evidence="1">Uncharacterized protein</fullName>
    </submittedName>
</protein>
<sequence length="97" mass="10881">VVASCFGLRAEVEVAARRSEDGRRWSQLEARVAGSVGFAEESSLWRSELVELSSWRRRVRERLVRVVRRRNLKLGAQSRRNLLADGSSRRGGEGGDG</sequence>
<accession>A0A9N7NFF4</accession>
<name>A0A9N7NFF4_STRHE</name>
<organism evidence="1 2">
    <name type="scientific">Striga hermonthica</name>
    <name type="common">Purple witchweed</name>
    <name type="synonym">Buchnera hermonthica</name>
    <dbReference type="NCBI Taxonomy" id="68872"/>
    <lineage>
        <taxon>Eukaryota</taxon>
        <taxon>Viridiplantae</taxon>
        <taxon>Streptophyta</taxon>
        <taxon>Embryophyta</taxon>
        <taxon>Tracheophyta</taxon>
        <taxon>Spermatophyta</taxon>
        <taxon>Magnoliopsida</taxon>
        <taxon>eudicotyledons</taxon>
        <taxon>Gunneridae</taxon>
        <taxon>Pentapetalae</taxon>
        <taxon>asterids</taxon>
        <taxon>lamiids</taxon>
        <taxon>Lamiales</taxon>
        <taxon>Orobanchaceae</taxon>
        <taxon>Buchnereae</taxon>
        <taxon>Striga</taxon>
    </lineage>
</organism>
<gene>
    <name evidence="1" type="ORF">SHERM_26198</name>
</gene>
<dbReference type="AlphaFoldDB" id="A0A9N7NFF4"/>
<proteinExistence type="predicted"/>
<keyword evidence="2" id="KW-1185">Reference proteome</keyword>
<feature type="non-terminal residue" evidence="1">
    <location>
        <position position="1"/>
    </location>
</feature>
<comment type="caution">
    <text evidence="1">The sequence shown here is derived from an EMBL/GenBank/DDBJ whole genome shotgun (WGS) entry which is preliminary data.</text>
</comment>